<sequence>MKLFIVSLFLLLLLSFVTCAERISPLRDTKHIKDRKHIEEHLKEQVNVKEEKLDDENMVMHYFKLHDTDNNGKLDGLEIFKAMSDYTNHNDEKFDDAKFAEWIDRALEDDDRNGDGYIDYAEYMLAYNS</sequence>
<dbReference type="InterPro" id="IPR052110">
    <property type="entry name" value="MCFD2-like"/>
</dbReference>
<dbReference type="EMBL" id="DS985250">
    <property type="protein sequence ID" value="EDV22216.1"/>
    <property type="molecule type" value="Genomic_DNA"/>
</dbReference>
<accession>B3S580</accession>
<reference evidence="6 7" key="1">
    <citation type="journal article" date="2008" name="Nature">
        <title>The Trichoplax genome and the nature of placozoans.</title>
        <authorList>
            <person name="Srivastava M."/>
            <person name="Begovic E."/>
            <person name="Chapman J."/>
            <person name="Putnam N.H."/>
            <person name="Hellsten U."/>
            <person name="Kawashima T."/>
            <person name="Kuo A."/>
            <person name="Mitros T."/>
            <person name="Salamov A."/>
            <person name="Carpenter M.L."/>
            <person name="Signorovitch A.Y."/>
            <person name="Moreno M.A."/>
            <person name="Kamm K."/>
            <person name="Grimwood J."/>
            <person name="Schmutz J."/>
            <person name="Shapiro H."/>
            <person name="Grigoriev I.V."/>
            <person name="Buss L.W."/>
            <person name="Schierwater B."/>
            <person name="Dellaporta S.L."/>
            <person name="Rokhsar D.S."/>
        </authorList>
    </citation>
    <scope>NUCLEOTIDE SEQUENCE [LARGE SCALE GENOMIC DNA]</scope>
    <source>
        <strain evidence="6 7">Grell-BS-1999</strain>
    </source>
</reference>
<keyword evidence="7" id="KW-1185">Reference proteome</keyword>
<dbReference type="InterPro" id="IPR011992">
    <property type="entry name" value="EF-hand-dom_pair"/>
</dbReference>
<feature type="domain" description="EF-hand" evidence="5">
    <location>
        <begin position="54"/>
        <end position="89"/>
    </location>
</feature>
<organism evidence="6 7">
    <name type="scientific">Trichoplax adhaerens</name>
    <name type="common">Trichoplax reptans</name>
    <dbReference type="NCBI Taxonomy" id="10228"/>
    <lineage>
        <taxon>Eukaryota</taxon>
        <taxon>Metazoa</taxon>
        <taxon>Placozoa</taxon>
        <taxon>Uniplacotomia</taxon>
        <taxon>Trichoplacea</taxon>
        <taxon>Trichoplacidae</taxon>
        <taxon>Trichoplax</taxon>
    </lineage>
</organism>
<gene>
    <name evidence="6" type="ORF">TRIADDRAFT_59229</name>
</gene>
<dbReference type="OrthoDB" id="289247at2759"/>
<dbReference type="GO" id="GO:0005509">
    <property type="term" value="F:calcium ion binding"/>
    <property type="evidence" value="ECO:0007669"/>
    <property type="project" value="InterPro"/>
</dbReference>
<dbReference type="InterPro" id="IPR002048">
    <property type="entry name" value="EF_hand_dom"/>
</dbReference>
<dbReference type="PROSITE" id="PS50222">
    <property type="entry name" value="EF_HAND_2"/>
    <property type="match status" value="1"/>
</dbReference>
<dbReference type="GeneID" id="6756459"/>
<dbReference type="PANTHER" id="PTHR23104">
    <property type="entry name" value="MULTIPLE COAGULATION FACTOR DEFICIENCY PROTEIN 2 NEURAL STEM CELL DERIVED NEURONAL SURVIVAL PROTEIN"/>
    <property type="match status" value="1"/>
</dbReference>
<keyword evidence="1 4" id="KW-0732">Signal</keyword>
<proteinExistence type="predicted"/>
<evidence type="ECO:0000256" key="4">
    <source>
        <dbReference type="SAM" id="SignalP"/>
    </source>
</evidence>
<evidence type="ECO:0000256" key="2">
    <source>
        <dbReference type="ARBA" id="ARBA00022737"/>
    </source>
</evidence>
<dbReference type="AlphaFoldDB" id="B3S580"/>
<dbReference type="STRING" id="10228.B3S580"/>
<feature type="chain" id="PRO_5002798499" description="EF-hand domain-containing protein" evidence="4">
    <location>
        <begin position="21"/>
        <end position="129"/>
    </location>
</feature>
<dbReference type="InterPro" id="IPR018247">
    <property type="entry name" value="EF_Hand_1_Ca_BS"/>
</dbReference>
<feature type="signal peptide" evidence="4">
    <location>
        <begin position="1"/>
        <end position="20"/>
    </location>
</feature>
<dbReference type="Proteomes" id="UP000009022">
    <property type="component" value="Unassembled WGS sequence"/>
</dbReference>
<dbReference type="Pfam" id="PF13499">
    <property type="entry name" value="EF-hand_7"/>
    <property type="match status" value="1"/>
</dbReference>
<keyword evidence="2" id="KW-0677">Repeat</keyword>
<name>B3S580_TRIAD</name>
<dbReference type="SUPFAM" id="SSF47473">
    <property type="entry name" value="EF-hand"/>
    <property type="match status" value="1"/>
</dbReference>
<dbReference type="OMA" id="YFKMHDH"/>
<dbReference type="HOGENOM" id="CLU_100744_1_0_1"/>
<evidence type="ECO:0000259" key="5">
    <source>
        <dbReference type="PROSITE" id="PS50222"/>
    </source>
</evidence>
<evidence type="ECO:0000256" key="3">
    <source>
        <dbReference type="ARBA" id="ARBA00022837"/>
    </source>
</evidence>
<evidence type="ECO:0000256" key="1">
    <source>
        <dbReference type="ARBA" id="ARBA00022729"/>
    </source>
</evidence>
<dbReference type="FunCoup" id="B3S580">
    <property type="interactions" value="434"/>
</dbReference>
<protein>
    <recommendedName>
        <fullName evidence="5">EF-hand domain-containing protein</fullName>
    </recommendedName>
</protein>
<dbReference type="CTD" id="6756459"/>
<dbReference type="PANTHER" id="PTHR23104:SF1">
    <property type="entry name" value="EF-HAND DOMAIN-CONTAINING PROTEIN"/>
    <property type="match status" value="1"/>
</dbReference>
<dbReference type="InParanoid" id="B3S580"/>
<evidence type="ECO:0000313" key="7">
    <source>
        <dbReference type="Proteomes" id="UP000009022"/>
    </source>
</evidence>
<keyword evidence="3" id="KW-0106">Calcium</keyword>
<dbReference type="RefSeq" id="XP_002115371.1">
    <property type="nucleotide sequence ID" value="XM_002115335.1"/>
</dbReference>
<evidence type="ECO:0000313" key="6">
    <source>
        <dbReference type="EMBL" id="EDV22216.1"/>
    </source>
</evidence>
<dbReference type="eggNOG" id="KOG4065">
    <property type="taxonomic scope" value="Eukaryota"/>
</dbReference>
<dbReference type="PhylomeDB" id="B3S580"/>
<dbReference type="KEGG" id="tad:TRIADDRAFT_59229"/>
<dbReference type="Gene3D" id="1.10.238.10">
    <property type="entry name" value="EF-hand"/>
    <property type="match status" value="1"/>
</dbReference>
<dbReference type="PROSITE" id="PS00018">
    <property type="entry name" value="EF_HAND_1"/>
    <property type="match status" value="2"/>
</dbReference>